<dbReference type="GO" id="GO:0009265">
    <property type="term" value="P:2'-deoxyribonucleotide biosynthetic process"/>
    <property type="evidence" value="ECO:0007669"/>
    <property type="project" value="TreeGrafter"/>
</dbReference>
<dbReference type="GO" id="GO:0004748">
    <property type="term" value="F:ribonucleoside-diphosphate reductase activity, thioredoxin disulfide as acceptor"/>
    <property type="evidence" value="ECO:0007669"/>
    <property type="project" value="TreeGrafter"/>
</dbReference>
<evidence type="ECO:0000256" key="3">
    <source>
        <dbReference type="PROSITE-ProRule" id="PRU00492"/>
    </source>
</evidence>
<accession>A0A2A4YBD9</accession>
<dbReference type="GO" id="GO:0005524">
    <property type="term" value="F:ATP binding"/>
    <property type="evidence" value="ECO:0007669"/>
    <property type="project" value="UniProtKB-UniRule"/>
</dbReference>
<keyword evidence="1 3" id="KW-0547">Nucleotide-binding</keyword>
<dbReference type="PANTHER" id="PTHR21075">
    <property type="entry name" value="ANAEROBIC RIBONUCLEOSIDE-TRIPHOSPHATE REDUCTASE"/>
    <property type="match status" value="1"/>
</dbReference>
<evidence type="ECO:0000256" key="2">
    <source>
        <dbReference type="ARBA" id="ARBA00022840"/>
    </source>
</evidence>
<proteinExistence type="predicted"/>
<dbReference type="Pfam" id="PF03477">
    <property type="entry name" value="ATP-cone"/>
    <property type="match status" value="2"/>
</dbReference>
<dbReference type="InterPro" id="IPR005144">
    <property type="entry name" value="ATP-cone_dom"/>
</dbReference>
<comment type="caution">
    <text evidence="5">The sequence shown here is derived from an EMBL/GenBank/DDBJ whole genome shotgun (WGS) entry which is preliminary data.</text>
</comment>
<feature type="domain" description="ATP-cone" evidence="4">
    <location>
        <begin position="41"/>
        <end position="143"/>
    </location>
</feature>
<evidence type="ECO:0000313" key="6">
    <source>
        <dbReference type="Proteomes" id="UP000217838"/>
    </source>
</evidence>
<dbReference type="AlphaFoldDB" id="A0A2A4YBD9"/>
<gene>
    <name evidence="5" type="ORF">COB11_07865</name>
</gene>
<feature type="domain" description="ATP-cone" evidence="4">
    <location>
        <begin position="150"/>
        <end position="250"/>
    </location>
</feature>
<sequence length="304" mass="34460">MSKSDDATKSETTLESLKQTDLLTGVKDHIAKVPPNSETTFTVVKRNGTIVPFKKERIFNAIEAAFREAKNVDKGTSLASELYNTIEHVTSLVLKKIKTLGTKGVCLTVEGIQDIVEITLMKNGFHDVARLYIIYRDHQKALRKDSPDNLKVLRREDEAPVRFNPIKVASTIEKAFRSYHECEGATPHDIVDAVNVVTEKVVIDAIDSFQTKALHVNEIQDLIENHLMNDGYFEIAKEYILTRASLGQQTVKVSKEKTEHHEKQRKFKMQMKDGSEKFVTESEIKKHMKLACLGLEELFQAMTL</sequence>
<dbReference type="EMBL" id="NVUU01000117">
    <property type="protein sequence ID" value="PCI92158.1"/>
    <property type="molecule type" value="Genomic_DNA"/>
</dbReference>
<evidence type="ECO:0000259" key="4">
    <source>
        <dbReference type="PROSITE" id="PS51161"/>
    </source>
</evidence>
<dbReference type="PANTHER" id="PTHR21075:SF0">
    <property type="entry name" value="ANAEROBIC RIBONUCLEOSIDE-TRIPHOSPHATE REDUCTASE"/>
    <property type="match status" value="1"/>
</dbReference>
<dbReference type="PROSITE" id="PS51161">
    <property type="entry name" value="ATP_CONE"/>
    <property type="match status" value="2"/>
</dbReference>
<name>A0A2A4YBD9_UNCAE</name>
<organism evidence="5 6">
    <name type="scientific">Aerophobetes bacterium</name>
    <dbReference type="NCBI Taxonomy" id="2030807"/>
    <lineage>
        <taxon>Bacteria</taxon>
        <taxon>Candidatus Aerophobota</taxon>
    </lineage>
</organism>
<protein>
    <recommendedName>
        <fullName evidence="4">ATP-cone domain-containing protein</fullName>
    </recommendedName>
</protein>
<dbReference type="Proteomes" id="UP000217838">
    <property type="component" value="Unassembled WGS sequence"/>
</dbReference>
<keyword evidence="2 3" id="KW-0067">ATP-binding</keyword>
<evidence type="ECO:0000313" key="5">
    <source>
        <dbReference type="EMBL" id="PCI92158.1"/>
    </source>
</evidence>
<reference evidence="6" key="1">
    <citation type="submission" date="2017-08" db="EMBL/GenBank/DDBJ databases">
        <title>A dynamic microbial community with high functional redundancy inhabits the cold, oxic subseafloor aquifer.</title>
        <authorList>
            <person name="Tully B.J."/>
            <person name="Wheat C.G."/>
            <person name="Glazer B.T."/>
            <person name="Huber J.A."/>
        </authorList>
    </citation>
    <scope>NUCLEOTIDE SEQUENCE [LARGE SCALE GENOMIC DNA]</scope>
</reference>
<evidence type="ECO:0000256" key="1">
    <source>
        <dbReference type="ARBA" id="ARBA00022741"/>
    </source>
</evidence>
<dbReference type="GO" id="GO:0008998">
    <property type="term" value="F:ribonucleoside-triphosphate reductase (thioredoxin) activity"/>
    <property type="evidence" value="ECO:0007669"/>
    <property type="project" value="TreeGrafter"/>
</dbReference>
<dbReference type="GO" id="GO:0031250">
    <property type="term" value="C:anaerobic ribonucleoside-triphosphate reductase complex"/>
    <property type="evidence" value="ECO:0007669"/>
    <property type="project" value="TreeGrafter"/>
</dbReference>